<dbReference type="RefSeq" id="WP_106335732.1">
    <property type="nucleotide sequence ID" value="NZ_PVZS01000005.1"/>
</dbReference>
<dbReference type="OrthoDB" id="9806643at2"/>
<dbReference type="EC" id="2.1.1.177" evidence="5"/>
<dbReference type="EMBL" id="PVZS01000005">
    <property type="protein sequence ID" value="PSC05892.1"/>
    <property type="molecule type" value="Genomic_DNA"/>
</dbReference>
<comment type="subunit">
    <text evidence="5">Homodimer.</text>
</comment>
<keyword evidence="1 5" id="KW-0489">Methyltransferase</keyword>
<dbReference type="SUPFAM" id="SSF75217">
    <property type="entry name" value="alpha/beta knot"/>
    <property type="match status" value="1"/>
</dbReference>
<dbReference type="Pfam" id="PF02590">
    <property type="entry name" value="SPOUT_MTase"/>
    <property type="match status" value="1"/>
</dbReference>
<comment type="caution">
    <text evidence="6">The sequence shown here is derived from an EMBL/GenBank/DDBJ whole genome shotgun (WGS) entry which is preliminary data.</text>
</comment>
<dbReference type="PIRSF" id="PIRSF004505">
    <property type="entry name" value="MT_bac"/>
    <property type="match status" value="1"/>
</dbReference>
<dbReference type="PANTHER" id="PTHR33603">
    <property type="entry name" value="METHYLTRANSFERASE"/>
    <property type="match status" value="1"/>
</dbReference>
<dbReference type="CDD" id="cd18081">
    <property type="entry name" value="RlmH-like"/>
    <property type="match status" value="1"/>
</dbReference>
<proteinExistence type="inferred from homology"/>
<dbReference type="InterPro" id="IPR029026">
    <property type="entry name" value="tRNA_m1G_MTases_N"/>
</dbReference>
<dbReference type="AlphaFoldDB" id="A0A2T1HW63"/>
<name>A0A2T1HW63_9HYPH</name>
<keyword evidence="5" id="KW-0698">rRNA processing</keyword>
<organism evidence="6 7">
    <name type="scientific">Alsobacter soli</name>
    <dbReference type="NCBI Taxonomy" id="2109933"/>
    <lineage>
        <taxon>Bacteria</taxon>
        <taxon>Pseudomonadati</taxon>
        <taxon>Pseudomonadota</taxon>
        <taxon>Alphaproteobacteria</taxon>
        <taxon>Hyphomicrobiales</taxon>
        <taxon>Alsobacteraceae</taxon>
        <taxon>Alsobacter</taxon>
    </lineage>
</organism>
<keyword evidence="3 5" id="KW-0949">S-adenosyl-L-methionine</keyword>
<evidence type="ECO:0000313" key="6">
    <source>
        <dbReference type="EMBL" id="PSC05892.1"/>
    </source>
</evidence>
<evidence type="ECO:0000256" key="5">
    <source>
        <dbReference type="HAMAP-Rule" id="MF_00658"/>
    </source>
</evidence>
<evidence type="ECO:0000313" key="7">
    <source>
        <dbReference type="Proteomes" id="UP000239772"/>
    </source>
</evidence>
<evidence type="ECO:0000256" key="1">
    <source>
        <dbReference type="ARBA" id="ARBA00022603"/>
    </source>
</evidence>
<comment type="catalytic activity">
    <reaction evidence="5">
        <text>pseudouridine(1915) in 23S rRNA + S-adenosyl-L-methionine = N(3)-methylpseudouridine(1915) in 23S rRNA + S-adenosyl-L-homocysteine + H(+)</text>
        <dbReference type="Rhea" id="RHEA:42752"/>
        <dbReference type="Rhea" id="RHEA-COMP:10221"/>
        <dbReference type="Rhea" id="RHEA-COMP:10222"/>
        <dbReference type="ChEBI" id="CHEBI:15378"/>
        <dbReference type="ChEBI" id="CHEBI:57856"/>
        <dbReference type="ChEBI" id="CHEBI:59789"/>
        <dbReference type="ChEBI" id="CHEBI:65314"/>
        <dbReference type="ChEBI" id="CHEBI:74486"/>
        <dbReference type="EC" id="2.1.1.177"/>
    </reaction>
</comment>
<dbReference type="Gene3D" id="3.40.1280.10">
    <property type="match status" value="1"/>
</dbReference>
<dbReference type="HAMAP" id="MF_00658">
    <property type="entry name" value="23SrRNA_methyltr_H"/>
    <property type="match status" value="1"/>
</dbReference>
<dbReference type="GO" id="GO:0070038">
    <property type="term" value="F:rRNA (pseudouridine-N3-)-methyltransferase activity"/>
    <property type="evidence" value="ECO:0007669"/>
    <property type="project" value="UniProtKB-UniRule"/>
</dbReference>
<dbReference type="NCBIfam" id="NF000989">
    <property type="entry name" value="PRK00103.2-3"/>
    <property type="match status" value="1"/>
</dbReference>
<comment type="function">
    <text evidence="5">Specifically methylates the pseudouridine at position 1915 (m3Psi1915) in 23S rRNA.</text>
</comment>
<dbReference type="Proteomes" id="UP000239772">
    <property type="component" value="Unassembled WGS sequence"/>
</dbReference>
<dbReference type="InterPro" id="IPR003742">
    <property type="entry name" value="RlmH-like"/>
</dbReference>
<evidence type="ECO:0000256" key="4">
    <source>
        <dbReference type="ARBA" id="ARBA00038303"/>
    </source>
</evidence>
<feature type="binding site" evidence="5">
    <location>
        <position position="110"/>
    </location>
    <ligand>
        <name>S-adenosyl-L-methionine</name>
        <dbReference type="ChEBI" id="CHEBI:59789"/>
    </ligand>
</feature>
<feature type="binding site" evidence="5">
    <location>
        <begin position="129"/>
        <end position="134"/>
    </location>
    <ligand>
        <name>S-adenosyl-L-methionine</name>
        <dbReference type="ChEBI" id="CHEBI:59789"/>
    </ligand>
</feature>
<accession>A0A2T1HW63</accession>
<comment type="subcellular location">
    <subcellularLocation>
        <location evidence="5">Cytoplasm</location>
    </subcellularLocation>
</comment>
<evidence type="ECO:0000256" key="3">
    <source>
        <dbReference type="ARBA" id="ARBA00022691"/>
    </source>
</evidence>
<keyword evidence="2 5" id="KW-0808">Transferase</keyword>
<comment type="similarity">
    <text evidence="4 5">Belongs to the RNA methyltransferase RlmH family.</text>
</comment>
<sequence length="162" mass="17336">MRIVVIAVGRLKDGPERDLVARYEDRARAAGRSLGFSGFEAIELAESRAARPADRKAEEASAIRAKLAGLPDPVLIALDERGASPTSESFAQALASRRDGGRRALALLIGGADGLDPALAGQAEERIAFGRMTLPHQLVRVLAAEQLYRAMTILSGHPYHRA</sequence>
<keyword evidence="5" id="KW-0963">Cytoplasm</keyword>
<evidence type="ECO:0000256" key="2">
    <source>
        <dbReference type="ARBA" id="ARBA00022679"/>
    </source>
</evidence>
<protein>
    <recommendedName>
        <fullName evidence="5">Ribosomal RNA large subunit methyltransferase H</fullName>
        <ecNumber evidence="5">2.1.1.177</ecNumber>
    </recommendedName>
    <alternativeName>
        <fullName evidence="5">23S rRNA (pseudouridine1915-N3)-methyltransferase</fullName>
    </alternativeName>
    <alternativeName>
        <fullName evidence="5">23S rRNA m3Psi1915 methyltransferase</fullName>
    </alternativeName>
    <alternativeName>
        <fullName evidence="5">rRNA (pseudouridine-N3-)-methyltransferase RlmH</fullName>
    </alternativeName>
</protein>
<gene>
    <name evidence="5" type="primary">rlmH</name>
    <name evidence="6" type="ORF">SLNSH_05790</name>
</gene>
<dbReference type="GO" id="GO:0005737">
    <property type="term" value="C:cytoplasm"/>
    <property type="evidence" value="ECO:0007669"/>
    <property type="project" value="UniProtKB-SubCell"/>
</dbReference>
<keyword evidence="7" id="KW-1185">Reference proteome</keyword>
<dbReference type="PANTHER" id="PTHR33603:SF1">
    <property type="entry name" value="RIBOSOMAL RNA LARGE SUBUNIT METHYLTRANSFERASE H"/>
    <property type="match status" value="1"/>
</dbReference>
<feature type="binding site" evidence="5">
    <location>
        <position position="78"/>
    </location>
    <ligand>
        <name>S-adenosyl-L-methionine</name>
        <dbReference type="ChEBI" id="CHEBI:59789"/>
    </ligand>
</feature>
<reference evidence="7" key="1">
    <citation type="submission" date="2018-03" db="EMBL/GenBank/DDBJ databases">
        <authorList>
            <person name="Sun L."/>
            <person name="Liu H."/>
            <person name="Chen W."/>
            <person name="Huang K."/>
            <person name="Liu W."/>
            <person name="Gao X."/>
        </authorList>
    </citation>
    <scope>NUCLEOTIDE SEQUENCE [LARGE SCALE GENOMIC DNA]</scope>
    <source>
        <strain evidence="7">SH9</strain>
    </source>
</reference>
<dbReference type="InterPro" id="IPR029028">
    <property type="entry name" value="Alpha/beta_knot_MTases"/>
</dbReference>